<evidence type="ECO:0000313" key="4">
    <source>
        <dbReference type="Proteomes" id="UP000831019"/>
    </source>
</evidence>
<dbReference type="RefSeq" id="WP_243261401.1">
    <property type="nucleotide sequence ID" value="NZ_CP085144.1"/>
</dbReference>
<feature type="chain" id="PRO_5046564599" evidence="2">
    <location>
        <begin position="30"/>
        <end position="124"/>
    </location>
</feature>
<feature type="compositionally biased region" description="Basic residues" evidence="1">
    <location>
        <begin position="113"/>
        <end position="124"/>
    </location>
</feature>
<name>A0ABY3ZMM7_9RHOB</name>
<feature type="signal peptide" evidence="2">
    <location>
        <begin position="1"/>
        <end position="29"/>
    </location>
</feature>
<keyword evidence="4" id="KW-1185">Reference proteome</keyword>
<organism evidence="3 4">
    <name type="scientific">Sulfitobacter dubius</name>
    <dbReference type="NCBI Taxonomy" id="218673"/>
    <lineage>
        <taxon>Bacteria</taxon>
        <taxon>Pseudomonadati</taxon>
        <taxon>Pseudomonadota</taxon>
        <taxon>Alphaproteobacteria</taxon>
        <taxon>Rhodobacterales</taxon>
        <taxon>Roseobacteraceae</taxon>
        <taxon>Sulfitobacter</taxon>
    </lineage>
</organism>
<evidence type="ECO:0000256" key="1">
    <source>
        <dbReference type="SAM" id="MobiDB-lite"/>
    </source>
</evidence>
<protein>
    <submittedName>
        <fullName evidence="3">Uncharacterized protein</fullName>
    </submittedName>
</protein>
<proteinExistence type="predicted"/>
<evidence type="ECO:0000313" key="3">
    <source>
        <dbReference type="EMBL" id="UOA15935.1"/>
    </source>
</evidence>
<evidence type="ECO:0000256" key="2">
    <source>
        <dbReference type="SAM" id="SignalP"/>
    </source>
</evidence>
<reference evidence="4" key="1">
    <citation type="journal article" date="2022" name="Microorganisms">
        <title>Beyond the ABCs#Discovery of Three New Plasmid Types in Rhodobacterales (RepQ, RepY, RepW).</title>
        <authorList>
            <person name="Freese H.M."/>
            <person name="Ringel V."/>
            <person name="Overmann J."/>
            <person name="Petersen J."/>
        </authorList>
    </citation>
    <scope>NUCLEOTIDE SEQUENCE [LARGE SCALE GENOMIC DNA]</scope>
    <source>
        <strain evidence="4">DSM 109990</strain>
    </source>
</reference>
<feature type="region of interest" description="Disordered" evidence="1">
    <location>
        <begin position="100"/>
        <end position="124"/>
    </location>
</feature>
<dbReference type="EMBL" id="CP085144">
    <property type="protein sequence ID" value="UOA15935.1"/>
    <property type="molecule type" value="Genomic_DNA"/>
</dbReference>
<dbReference type="Proteomes" id="UP000831019">
    <property type="component" value="Chromosome"/>
</dbReference>
<keyword evidence="2" id="KW-0732">Signal</keyword>
<accession>A0ABY3ZMM7</accession>
<gene>
    <name evidence="3" type="ORF">DSM109990_02782</name>
</gene>
<sequence length="124" mass="13486">MRRRALTGPLQHLCLWALVLFFGAFSALAPGTMPDRQQGGLTIVLCTGYGVKTVTIGPDGEPITPEHKPCDWNQHLVAEVRTALELQPRTVNFYPAPALPPAVITQPKPRPSASKRARAPPKTL</sequence>